<dbReference type="Gene3D" id="1.10.150.130">
    <property type="match status" value="1"/>
</dbReference>
<dbReference type="InterPro" id="IPR013762">
    <property type="entry name" value="Integrase-like_cat_sf"/>
</dbReference>
<feature type="domain" description="Tyr recombinase" evidence="4">
    <location>
        <begin position="177"/>
        <end position="404"/>
    </location>
</feature>
<dbReference type="RefSeq" id="WP_242164255.1">
    <property type="nucleotide sequence ID" value="NZ_JAJMLW010000001.1"/>
</dbReference>
<dbReference type="InterPro" id="IPR011010">
    <property type="entry name" value="DNA_brk_join_enz"/>
</dbReference>
<keyword evidence="6" id="KW-1185">Reference proteome</keyword>
<reference evidence="5" key="1">
    <citation type="submission" date="2021-11" db="EMBL/GenBank/DDBJ databases">
        <title>A Novel Adlercreutzia Species, isolated from a Allomyrina dichotoma larva feces.</title>
        <authorList>
            <person name="Suh M.K."/>
        </authorList>
    </citation>
    <scope>NUCLEOTIDE SEQUENCE</scope>
    <source>
        <strain evidence="5">JBNU-10</strain>
    </source>
</reference>
<dbReference type="Gene3D" id="1.10.443.10">
    <property type="entry name" value="Intergrase catalytic core"/>
    <property type="match status" value="1"/>
</dbReference>
<evidence type="ECO:0000256" key="2">
    <source>
        <dbReference type="ARBA" id="ARBA00023125"/>
    </source>
</evidence>
<evidence type="ECO:0000259" key="4">
    <source>
        <dbReference type="PROSITE" id="PS51898"/>
    </source>
</evidence>
<protein>
    <submittedName>
        <fullName evidence="5">Site-specific integrase</fullName>
    </submittedName>
</protein>
<dbReference type="EMBL" id="JAJMLW010000001">
    <property type="protein sequence ID" value="MCI2241057.1"/>
    <property type="molecule type" value="Genomic_DNA"/>
</dbReference>
<dbReference type="InterPro" id="IPR010998">
    <property type="entry name" value="Integrase_recombinase_N"/>
</dbReference>
<evidence type="ECO:0000256" key="3">
    <source>
        <dbReference type="ARBA" id="ARBA00023172"/>
    </source>
</evidence>
<name>A0ABS9WFG4_9ACTN</name>
<dbReference type="PANTHER" id="PTHR30349">
    <property type="entry name" value="PHAGE INTEGRASE-RELATED"/>
    <property type="match status" value="1"/>
</dbReference>
<organism evidence="5 6">
    <name type="scientific">Adlercreutzia faecimuris</name>
    <dbReference type="NCBI Taxonomy" id="2897341"/>
    <lineage>
        <taxon>Bacteria</taxon>
        <taxon>Bacillati</taxon>
        <taxon>Actinomycetota</taxon>
        <taxon>Coriobacteriia</taxon>
        <taxon>Eggerthellales</taxon>
        <taxon>Eggerthellaceae</taxon>
        <taxon>Adlercreutzia</taxon>
    </lineage>
</organism>
<dbReference type="Pfam" id="PF00589">
    <property type="entry name" value="Phage_integrase"/>
    <property type="match status" value="1"/>
</dbReference>
<comment type="caution">
    <text evidence="5">The sequence shown here is derived from an EMBL/GenBank/DDBJ whole genome shotgun (WGS) entry which is preliminary data.</text>
</comment>
<dbReference type="InterPro" id="IPR050090">
    <property type="entry name" value="Tyrosine_recombinase_XerCD"/>
</dbReference>
<dbReference type="CDD" id="cd01189">
    <property type="entry name" value="INT_ICEBs1_C_like"/>
    <property type="match status" value="1"/>
</dbReference>
<dbReference type="PROSITE" id="PS51898">
    <property type="entry name" value="TYR_RECOMBINASE"/>
    <property type="match status" value="1"/>
</dbReference>
<comment type="similarity">
    <text evidence="1">Belongs to the 'phage' integrase family.</text>
</comment>
<evidence type="ECO:0000313" key="5">
    <source>
        <dbReference type="EMBL" id="MCI2241057.1"/>
    </source>
</evidence>
<keyword evidence="3" id="KW-0233">DNA recombination</keyword>
<keyword evidence="2" id="KW-0238">DNA-binding</keyword>
<sequence>MAKGDGTIIEKARGVYEVQVSLGRDPITGRYRRKSRTVHGTKADARKARDQIRRELEDGLRPDGDKMTFMDFVPLYSEARRAAGRASEARIVQDEKRLRFVGGILGDPPLCKVDAQALEALYPEIRRRRLSQGISCGNTTLHAYHVMLKAFFQKAADYDFIARNPCNRAEAPRPNRPERRALSVDEVRRLSAFADEEEKRVLGELVAKERRQAEWGVAEERDSLLGMREVCHVLAVRLGIATGMRQGEVLALTWGAVDFRNGVLTVVQSLGNDGRPKEPKTAAGKRAVAVDAVTMAHLKAWKALQTELLDTLCIDVDEATPVLCSATGGWLGKANFGHWWRRFRERAGFPGLRFHELRHTQATQLLAQGVDVKTVQARLGHSDASLTLNWYAHAVPENDRAAADLVGQMFREEPAPCRIVELKTA</sequence>
<dbReference type="PANTHER" id="PTHR30349:SF41">
    <property type="entry name" value="INTEGRASE_RECOMBINASE PROTEIN MJ0367-RELATED"/>
    <property type="match status" value="1"/>
</dbReference>
<accession>A0ABS9WFG4</accession>
<evidence type="ECO:0000256" key="1">
    <source>
        <dbReference type="ARBA" id="ARBA00008857"/>
    </source>
</evidence>
<proteinExistence type="inferred from homology"/>
<dbReference type="InterPro" id="IPR002104">
    <property type="entry name" value="Integrase_catalytic"/>
</dbReference>
<evidence type="ECO:0000313" key="6">
    <source>
        <dbReference type="Proteomes" id="UP001430755"/>
    </source>
</evidence>
<dbReference type="SUPFAM" id="SSF56349">
    <property type="entry name" value="DNA breaking-rejoining enzymes"/>
    <property type="match status" value="1"/>
</dbReference>
<gene>
    <name evidence="5" type="ORF">LPT13_01655</name>
</gene>
<dbReference type="Proteomes" id="UP001430755">
    <property type="component" value="Unassembled WGS sequence"/>
</dbReference>